<sequence length="95" mass="11214">MPFPIPTSSILPLERLQIGFQSFSLHDFRLIFLPTNFRIRVFSFLPFCHGSHRLAVDFQHFLYHVPEIGYLSFHGGNPFLHRCLDLVHLPFKPFF</sequence>
<reference evidence="1 2" key="1">
    <citation type="journal article" date="2016" name="Sci. Rep.">
        <title>The Dendrobium catenatum Lindl. genome sequence provides insights into polysaccharide synthase, floral development and adaptive evolution.</title>
        <authorList>
            <person name="Zhang G.Q."/>
            <person name="Xu Q."/>
            <person name="Bian C."/>
            <person name="Tsai W.C."/>
            <person name="Yeh C.M."/>
            <person name="Liu K.W."/>
            <person name="Yoshida K."/>
            <person name="Zhang L.S."/>
            <person name="Chang S.B."/>
            <person name="Chen F."/>
            <person name="Shi Y."/>
            <person name="Su Y.Y."/>
            <person name="Zhang Y.Q."/>
            <person name="Chen L.J."/>
            <person name="Yin Y."/>
            <person name="Lin M."/>
            <person name="Huang H."/>
            <person name="Deng H."/>
            <person name="Wang Z.W."/>
            <person name="Zhu S.L."/>
            <person name="Zhao X."/>
            <person name="Deng C."/>
            <person name="Niu S.C."/>
            <person name="Huang J."/>
            <person name="Wang M."/>
            <person name="Liu G.H."/>
            <person name="Yang H.J."/>
            <person name="Xiao X.J."/>
            <person name="Hsiao Y.Y."/>
            <person name="Wu W.L."/>
            <person name="Chen Y.Y."/>
            <person name="Mitsuda N."/>
            <person name="Ohme-Takagi M."/>
            <person name="Luo Y.B."/>
            <person name="Van de Peer Y."/>
            <person name="Liu Z.J."/>
        </authorList>
    </citation>
    <scope>NUCLEOTIDE SEQUENCE [LARGE SCALE GENOMIC DNA]</scope>
    <source>
        <tissue evidence="1">The whole plant</tissue>
    </source>
</reference>
<evidence type="ECO:0000313" key="2">
    <source>
        <dbReference type="Proteomes" id="UP000233837"/>
    </source>
</evidence>
<protein>
    <submittedName>
        <fullName evidence="1">Uncharacterized protein</fullName>
    </submittedName>
</protein>
<name>A0A2I0W2P0_9ASPA</name>
<dbReference type="Proteomes" id="UP000233837">
    <property type="component" value="Unassembled WGS sequence"/>
</dbReference>
<evidence type="ECO:0000313" key="1">
    <source>
        <dbReference type="EMBL" id="PKU69925.1"/>
    </source>
</evidence>
<reference evidence="1 2" key="2">
    <citation type="journal article" date="2017" name="Nature">
        <title>The Apostasia genome and the evolution of orchids.</title>
        <authorList>
            <person name="Zhang G.Q."/>
            <person name="Liu K.W."/>
            <person name="Li Z."/>
            <person name="Lohaus R."/>
            <person name="Hsiao Y.Y."/>
            <person name="Niu S.C."/>
            <person name="Wang J.Y."/>
            <person name="Lin Y.C."/>
            <person name="Xu Q."/>
            <person name="Chen L.J."/>
            <person name="Yoshida K."/>
            <person name="Fujiwara S."/>
            <person name="Wang Z.W."/>
            <person name="Zhang Y.Q."/>
            <person name="Mitsuda N."/>
            <person name="Wang M."/>
            <person name="Liu G.H."/>
            <person name="Pecoraro L."/>
            <person name="Huang H.X."/>
            <person name="Xiao X.J."/>
            <person name="Lin M."/>
            <person name="Wu X.Y."/>
            <person name="Wu W.L."/>
            <person name="Chen Y.Y."/>
            <person name="Chang S.B."/>
            <person name="Sakamoto S."/>
            <person name="Ohme-Takagi M."/>
            <person name="Yagi M."/>
            <person name="Zeng S.J."/>
            <person name="Shen C.Y."/>
            <person name="Yeh C.M."/>
            <person name="Luo Y.B."/>
            <person name="Tsai W.C."/>
            <person name="Van de Peer Y."/>
            <person name="Liu Z.J."/>
        </authorList>
    </citation>
    <scope>NUCLEOTIDE SEQUENCE [LARGE SCALE GENOMIC DNA]</scope>
    <source>
        <tissue evidence="1">The whole plant</tissue>
    </source>
</reference>
<gene>
    <name evidence="1" type="ORF">MA16_Dca017197</name>
</gene>
<dbReference type="EMBL" id="KZ502978">
    <property type="protein sequence ID" value="PKU69925.1"/>
    <property type="molecule type" value="Genomic_DNA"/>
</dbReference>
<proteinExistence type="predicted"/>
<organism evidence="1 2">
    <name type="scientific">Dendrobium catenatum</name>
    <dbReference type="NCBI Taxonomy" id="906689"/>
    <lineage>
        <taxon>Eukaryota</taxon>
        <taxon>Viridiplantae</taxon>
        <taxon>Streptophyta</taxon>
        <taxon>Embryophyta</taxon>
        <taxon>Tracheophyta</taxon>
        <taxon>Spermatophyta</taxon>
        <taxon>Magnoliopsida</taxon>
        <taxon>Liliopsida</taxon>
        <taxon>Asparagales</taxon>
        <taxon>Orchidaceae</taxon>
        <taxon>Epidendroideae</taxon>
        <taxon>Malaxideae</taxon>
        <taxon>Dendrobiinae</taxon>
        <taxon>Dendrobium</taxon>
    </lineage>
</organism>
<dbReference type="AlphaFoldDB" id="A0A2I0W2P0"/>
<keyword evidence="2" id="KW-1185">Reference proteome</keyword>
<accession>A0A2I0W2P0</accession>